<feature type="non-terminal residue" evidence="2">
    <location>
        <position position="86"/>
    </location>
</feature>
<dbReference type="SUPFAM" id="SSF52833">
    <property type="entry name" value="Thioredoxin-like"/>
    <property type="match status" value="1"/>
</dbReference>
<dbReference type="Pfam" id="PF13417">
    <property type="entry name" value="GST_N_3"/>
    <property type="match status" value="1"/>
</dbReference>
<dbReference type="InterPro" id="IPR004045">
    <property type="entry name" value="Glutathione_S-Trfase_N"/>
</dbReference>
<name>A0A382V302_9ZZZZ</name>
<reference evidence="2" key="1">
    <citation type="submission" date="2018-05" db="EMBL/GenBank/DDBJ databases">
        <authorList>
            <person name="Lanie J.A."/>
            <person name="Ng W.-L."/>
            <person name="Kazmierczak K.M."/>
            <person name="Andrzejewski T.M."/>
            <person name="Davidsen T.M."/>
            <person name="Wayne K.J."/>
            <person name="Tettelin H."/>
            <person name="Glass J.I."/>
            <person name="Rusch D."/>
            <person name="Podicherti R."/>
            <person name="Tsui H.-C.T."/>
            <person name="Winkler M.E."/>
        </authorList>
    </citation>
    <scope>NUCLEOTIDE SEQUENCE</scope>
</reference>
<proteinExistence type="predicted"/>
<sequence length="86" mass="9865">MKSLNPIPIGGVPGSPYTRKMVSLMRYRRIPYAIEWGDPREFIKKFDVEEPKPVLLPVMIFDVDGEKKAITDSTPIIHHLENEFPA</sequence>
<organism evidence="2">
    <name type="scientific">marine metagenome</name>
    <dbReference type="NCBI Taxonomy" id="408172"/>
    <lineage>
        <taxon>unclassified sequences</taxon>
        <taxon>metagenomes</taxon>
        <taxon>ecological metagenomes</taxon>
    </lineage>
</organism>
<evidence type="ECO:0000313" key="2">
    <source>
        <dbReference type="EMBL" id="SVD40261.1"/>
    </source>
</evidence>
<gene>
    <name evidence="2" type="ORF">METZ01_LOCUS393115</name>
</gene>
<dbReference type="InterPro" id="IPR036249">
    <property type="entry name" value="Thioredoxin-like_sf"/>
</dbReference>
<feature type="domain" description="GST N-terminal" evidence="1">
    <location>
        <begin position="11"/>
        <end position="85"/>
    </location>
</feature>
<dbReference type="EMBL" id="UINC01148405">
    <property type="protein sequence ID" value="SVD40261.1"/>
    <property type="molecule type" value="Genomic_DNA"/>
</dbReference>
<dbReference type="Gene3D" id="3.40.30.10">
    <property type="entry name" value="Glutaredoxin"/>
    <property type="match status" value="1"/>
</dbReference>
<protein>
    <recommendedName>
        <fullName evidence="1">GST N-terminal domain-containing protein</fullName>
    </recommendedName>
</protein>
<dbReference type="AlphaFoldDB" id="A0A382V302"/>
<accession>A0A382V302</accession>
<evidence type="ECO:0000259" key="1">
    <source>
        <dbReference type="Pfam" id="PF13417"/>
    </source>
</evidence>